<protein>
    <recommendedName>
        <fullName evidence="2">NADP-dependent oxidoreductase domain-containing protein</fullName>
    </recommendedName>
</protein>
<dbReference type="PANTHER" id="PTHR43364">
    <property type="entry name" value="NADH-SPECIFIC METHYLGLYOXAL REDUCTASE-RELATED"/>
    <property type="match status" value="1"/>
</dbReference>
<feature type="domain" description="NADP-dependent oxidoreductase" evidence="2">
    <location>
        <begin position="8"/>
        <end position="284"/>
    </location>
</feature>
<accession>A0A553I0R2</accession>
<dbReference type="Gene3D" id="3.20.20.100">
    <property type="entry name" value="NADP-dependent oxidoreductase domain"/>
    <property type="match status" value="1"/>
</dbReference>
<proteinExistence type="predicted"/>
<gene>
    <name evidence="3" type="ORF">FHL15_005447</name>
</gene>
<sequence>MAPKAPVKIILGTHTVGDKTANPGIVHWDEPKDVQALLDTFYGRGYRYIDTASNYPNSEERLGQAGAASRFTIVTKVRDGIPGSHQPAKLEASIKQSLEDLKTSTVDTMMLHVPDRETPFEDIAKAMNEAYQKGQFKHFGLSNYPAAEVQKFLDICEEKGYVKPSVFEGHYNAIYRSGEKELFPLLRKHNISFYGYSPAAGGLFSGKAGTSTTSKRWDSDASITDILAAAEKHGISGHAAALRWTAFHSILDGSYGDGIIFTASNLDQLNKTLDAIDAGPLPADLADAFSVLSANTEGHSLPYHL</sequence>
<dbReference type="InterPro" id="IPR050523">
    <property type="entry name" value="AKR_Detox_Biosynth"/>
</dbReference>
<dbReference type="SUPFAM" id="SSF51430">
    <property type="entry name" value="NAD(P)-linked oxidoreductase"/>
    <property type="match status" value="1"/>
</dbReference>
<evidence type="ECO:0000256" key="1">
    <source>
        <dbReference type="ARBA" id="ARBA00023002"/>
    </source>
</evidence>
<dbReference type="GO" id="GO:0016491">
    <property type="term" value="F:oxidoreductase activity"/>
    <property type="evidence" value="ECO:0007669"/>
    <property type="project" value="UniProtKB-KW"/>
</dbReference>
<dbReference type="STRING" id="2512241.A0A553I0R2"/>
<keyword evidence="1" id="KW-0560">Oxidoreductase</keyword>
<dbReference type="Proteomes" id="UP000319160">
    <property type="component" value="Unassembled WGS sequence"/>
</dbReference>
<dbReference type="Pfam" id="PF00248">
    <property type="entry name" value="Aldo_ket_red"/>
    <property type="match status" value="1"/>
</dbReference>
<evidence type="ECO:0000313" key="4">
    <source>
        <dbReference type="Proteomes" id="UP000319160"/>
    </source>
</evidence>
<dbReference type="PANTHER" id="PTHR43364:SF4">
    <property type="entry name" value="NAD(P)-LINKED OXIDOREDUCTASE SUPERFAMILY PROTEIN"/>
    <property type="match status" value="1"/>
</dbReference>
<dbReference type="CDD" id="cd19075">
    <property type="entry name" value="AKR_AKR7A1-5"/>
    <property type="match status" value="1"/>
</dbReference>
<evidence type="ECO:0000313" key="3">
    <source>
        <dbReference type="EMBL" id="TRX93771.1"/>
    </source>
</evidence>
<dbReference type="OrthoDB" id="2310150at2759"/>
<dbReference type="PRINTS" id="PR00069">
    <property type="entry name" value="ALDKETRDTASE"/>
</dbReference>
<reference evidence="4" key="1">
    <citation type="submission" date="2019-06" db="EMBL/GenBank/DDBJ databases">
        <title>Draft genome sequence of the griseofulvin-producing fungus Xylaria cubensis strain G536.</title>
        <authorList>
            <person name="Mead M.E."/>
            <person name="Raja H.A."/>
            <person name="Steenwyk J.L."/>
            <person name="Knowles S.L."/>
            <person name="Oberlies N.H."/>
            <person name="Rokas A."/>
        </authorList>
    </citation>
    <scope>NUCLEOTIDE SEQUENCE [LARGE SCALE GENOMIC DNA]</scope>
    <source>
        <strain evidence="4">G536</strain>
    </source>
</reference>
<dbReference type="InterPro" id="IPR036812">
    <property type="entry name" value="NAD(P)_OxRdtase_dom_sf"/>
</dbReference>
<dbReference type="InterPro" id="IPR020471">
    <property type="entry name" value="AKR"/>
</dbReference>
<keyword evidence="4" id="KW-1185">Reference proteome</keyword>
<dbReference type="InterPro" id="IPR023210">
    <property type="entry name" value="NADP_OxRdtase_dom"/>
</dbReference>
<dbReference type="EMBL" id="VFLP01000027">
    <property type="protein sequence ID" value="TRX93771.1"/>
    <property type="molecule type" value="Genomic_DNA"/>
</dbReference>
<name>A0A553I0R2_9PEZI</name>
<organism evidence="3 4">
    <name type="scientific">Xylaria flabelliformis</name>
    <dbReference type="NCBI Taxonomy" id="2512241"/>
    <lineage>
        <taxon>Eukaryota</taxon>
        <taxon>Fungi</taxon>
        <taxon>Dikarya</taxon>
        <taxon>Ascomycota</taxon>
        <taxon>Pezizomycotina</taxon>
        <taxon>Sordariomycetes</taxon>
        <taxon>Xylariomycetidae</taxon>
        <taxon>Xylariales</taxon>
        <taxon>Xylariaceae</taxon>
        <taxon>Xylaria</taxon>
    </lineage>
</organism>
<evidence type="ECO:0000259" key="2">
    <source>
        <dbReference type="Pfam" id="PF00248"/>
    </source>
</evidence>
<dbReference type="AlphaFoldDB" id="A0A553I0R2"/>
<comment type="caution">
    <text evidence="3">The sequence shown here is derived from an EMBL/GenBank/DDBJ whole genome shotgun (WGS) entry which is preliminary data.</text>
</comment>